<organism evidence="3 4">
    <name type="scientific">Caenorhabditis angaria</name>
    <dbReference type="NCBI Taxonomy" id="860376"/>
    <lineage>
        <taxon>Eukaryota</taxon>
        <taxon>Metazoa</taxon>
        <taxon>Ecdysozoa</taxon>
        <taxon>Nematoda</taxon>
        <taxon>Chromadorea</taxon>
        <taxon>Rhabditida</taxon>
        <taxon>Rhabditina</taxon>
        <taxon>Rhabditomorpha</taxon>
        <taxon>Rhabditoidea</taxon>
        <taxon>Rhabditidae</taxon>
        <taxon>Peloderinae</taxon>
        <taxon>Caenorhabditis</taxon>
    </lineage>
</organism>
<feature type="domain" description="7TM GPCR serpentine receptor class x (Srx)" evidence="2">
    <location>
        <begin position="13"/>
        <end position="274"/>
    </location>
</feature>
<sequence length="306" mass="34857">MLNFRVVAGIILFLISLPGVIINFYVFYKLLRKSGQFSGFQKLCVSKTIPNMIVCTVFLFWSTPLCILTPEYTKIPRDLNATLGQIAGWGAYIFGPILQVFLSINRFYVLYFPMKSMKMSTIPITNIAISFGIIIAIIYTVIGLPNECGFVFDTEILAWRPEAYECAEWLADFIFFSVLGLSITSNSFNFATFLKLVFNQVVTGVSSAEGKSRRRKRTLMYIQSVIQDSLHAFDIVNATFTYTLNDAVWFQFIFLSVSFLFIHAMDGFVMFFFHSEIHPTWLCKNQKKTSTIIIMSRSRVSTLPSG</sequence>
<keyword evidence="4" id="KW-1185">Reference proteome</keyword>
<evidence type="ECO:0000256" key="1">
    <source>
        <dbReference type="SAM" id="Phobius"/>
    </source>
</evidence>
<evidence type="ECO:0000313" key="4">
    <source>
        <dbReference type="Proteomes" id="UP001152747"/>
    </source>
</evidence>
<feature type="transmembrane region" description="Helical" evidence="1">
    <location>
        <begin position="90"/>
        <end position="112"/>
    </location>
</feature>
<feature type="transmembrane region" description="Helical" evidence="1">
    <location>
        <begin position="248"/>
        <end position="273"/>
    </location>
</feature>
<feature type="transmembrane region" description="Helical" evidence="1">
    <location>
        <begin position="173"/>
        <end position="198"/>
    </location>
</feature>
<keyword evidence="1" id="KW-0812">Transmembrane</keyword>
<keyword evidence="1" id="KW-0472">Membrane</keyword>
<dbReference type="Proteomes" id="UP001152747">
    <property type="component" value="Unassembled WGS sequence"/>
</dbReference>
<reference evidence="3" key="1">
    <citation type="submission" date="2022-11" db="EMBL/GenBank/DDBJ databases">
        <authorList>
            <person name="Kikuchi T."/>
        </authorList>
    </citation>
    <scope>NUCLEOTIDE SEQUENCE</scope>
    <source>
        <strain evidence="3">PS1010</strain>
    </source>
</reference>
<dbReference type="EMBL" id="CANHGI010000005">
    <property type="protein sequence ID" value="CAI5451217.1"/>
    <property type="molecule type" value="Genomic_DNA"/>
</dbReference>
<evidence type="ECO:0000313" key="3">
    <source>
        <dbReference type="EMBL" id="CAI5451217.1"/>
    </source>
</evidence>
<evidence type="ECO:0000259" key="2">
    <source>
        <dbReference type="Pfam" id="PF10328"/>
    </source>
</evidence>
<feature type="transmembrane region" description="Helical" evidence="1">
    <location>
        <begin position="124"/>
        <end position="142"/>
    </location>
</feature>
<dbReference type="OrthoDB" id="5837543at2759"/>
<dbReference type="InterPro" id="IPR019430">
    <property type="entry name" value="7TM_GPCR_serpentine_rcpt_Srx"/>
</dbReference>
<feature type="transmembrane region" description="Helical" evidence="1">
    <location>
        <begin position="6"/>
        <end position="28"/>
    </location>
</feature>
<protein>
    <recommendedName>
        <fullName evidence="2">7TM GPCR serpentine receptor class x (Srx) domain-containing protein</fullName>
    </recommendedName>
</protein>
<proteinExistence type="predicted"/>
<dbReference type="Pfam" id="PF10328">
    <property type="entry name" value="7TM_GPCR_Srx"/>
    <property type="match status" value="1"/>
</dbReference>
<feature type="transmembrane region" description="Helical" evidence="1">
    <location>
        <begin position="49"/>
        <end position="70"/>
    </location>
</feature>
<dbReference type="PANTHER" id="PTHR46611">
    <property type="entry name" value="SERPENTINE RECEPTOR, CLASS X-RELATED"/>
    <property type="match status" value="1"/>
</dbReference>
<dbReference type="PANTHER" id="PTHR46611:SF3">
    <property type="entry name" value="7TM GPCR SERPENTINE RECEPTOR CLASS X (SRX) DOMAIN-CONTAINING PROTEIN"/>
    <property type="match status" value="1"/>
</dbReference>
<gene>
    <name evidence="3" type="ORF">CAMP_LOCUS13854</name>
</gene>
<dbReference type="AlphaFoldDB" id="A0A9P1IU14"/>
<name>A0A9P1IU14_9PELO</name>
<comment type="caution">
    <text evidence="3">The sequence shown here is derived from an EMBL/GenBank/DDBJ whole genome shotgun (WGS) entry which is preliminary data.</text>
</comment>
<accession>A0A9P1IU14</accession>
<keyword evidence="1" id="KW-1133">Transmembrane helix</keyword>